<dbReference type="PANTHER" id="PTHR34883">
    <property type="entry name" value="SERINE-RICH PROTEIN, PUTATIVE-RELATED-RELATED"/>
    <property type="match status" value="1"/>
</dbReference>
<evidence type="ECO:0000256" key="2">
    <source>
        <dbReference type="SAM" id="SignalP"/>
    </source>
</evidence>
<accession>A0A438N8F5</accession>
<dbReference type="SUPFAM" id="SSF49503">
    <property type="entry name" value="Cupredoxins"/>
    <property type="match status" value="1"/>
</dbReference>
<evidence type="ECO:0008006" key="5">
    <source>
        <dbReference type="Google" id="ProtNLM"/>
    </source>
</evidence>
<dbReference type="CDD" id="cd00920">
    <property type="entry name" value="Cupredoxin"/>
    <property type="match status" value="1"/>
</dbReference>
<dbReference type="InterPro" id="IPR052953">
    <property type="entry name" value="Ser-rich/MCO-related"/>
</dbReference>
<dbReference type="EMBL" id="NAJM01000014">
    <property type="protein sequence ID" value="RVX72034.1"/>
    <property type="molecule type" value="Genomic_DNA"/>
</dbReference>
<comment type="caution">
    <text evidence="3">The sequence shown here is derived from an EMBL/GenBank/DDBJ whole genome shotgun (WGS) entry which is preliminary data.</text>
</comment>
<proteinExistence type="predicted"/>
<reference evidence="3 4" key="1">
    <citation type="submission" date="2017-03" db="EMBL/GenBank/DDBJ databases">
        <title>Genomes of endolithic fungi from Antarctica.</title>
        <authorList>
            <person name="Coleine C."/>
            <person name="Masonjones S."/>
            <person name="Stajich J.E."/>
        </authorList>
    </citation>
    <scope>NUCLEOTIDE SEQUENCE [LARGE SCALE GENOMIC DNA]</scope>
    <source>
        <strain evidence="3 4">CCFEE 6314</strain>
    </source>
</reference>
<dbReference type="Gene3D" id="2.60.40.420">
    <property type="entry name" value="Cupredoxins - blue copper proteins"/>
    <property type="match status" value="1"/>
</dbReference>
<evidence type="ECO:0000313" key="3">
    <source>
        <dbReference type="EMBL" id="RVX72034.1"/>
    </source>
</evidence>
<dbReference type="PANTHER" id="PTHR34883:SF15">
    <property type="entry name" value="EXTRACELLULAR SERINE-RICH PROTEIN"/>
    <property type="match status" value="1"/>
</dbReference>
<dbReference type="InterPro" id="IPR008972">
    <property type="entry name" value="Cupredoxin"/>
</dbReference>
<feature type="region of interest" description="Disordered" evidence="1">
    <location>
        <begin position="123"/>
        <end position="203"/>
    </location>
</feature>
<gene>
    <name evidence="3" type="ORF">B0A52_04632</name>
</gene>
<feature type="signal peptide" evidence="2">
    <location>
        <begin position="1"/>
        <end position="20"/>
    </location>
</feature>
<feature type="chain" id="PRO_5019506722" description="Phytocyanin domain-containing protein" evidence="2">
    <location>
        <begin position="21"/>
        <end position="229"/>
    </location>
</feature>
<dbReference type="AlphaFoldDB" id="A0A438N8F5"/>
<dbReference type="VEuPathDB" id="FungiDB:PV10_01084"/>
<protein>
    <recommendedName>
        <fullName evidence="5">Phytocyanin domain-containing protein</fullName>
    </recommendedName>
</protein>
<organism evidence="3 4">
    <name type="scientific">Exophiala mesophila</name>
    <name type="common">Black yeast-like fungus</name>
    <dbReference type="NCBI Taxonomy" id="212818"/>
    <lineage>
        <taxon>Eukaryota</taxon>
        <taxon>Fungi</taxon>
        <taxon>Dikarya</taxon>
        <taxon>Ascomycota</taxon>
        <taxon>Pezizomycotina</taxon>
        <taxon>Eurotiomycetes</taxon>
        <taxon>Chaetothyriomycetidae</taxon>
        <taxon>Chaetothyriales</taxon>
        <taxon>Herpotrichiellaceae</taxon>
        <taxon>Exophiala</taxon>
    </lineage>
</organism>
<name>A0A438N8F5_EXOME</name>
<keyword evidence="2" id="KW-0732">Signal</keyword>
<dbReference type="Proteomes" id="UP000288859">
    <property type="component" value="Unassembled WGS sequence"/>
</dbReference>
<feature type="compositionally biased region" description="Low complexity" evidence="1">
    <location>
        <begin position="157"/>
        <end position="202"/>
    </location>
</feature>
<sequence length="229" mass="22407">MHSTVSASILLSVLATSALAAVHSVQVGPGLSYTPDTVTAEEGDWVEFTFGAGHDVVQSSFDGPCVPLASGLGVYSGFPSGGEVWRFQVNDTNPIWLYCSVPGHCQGGMSMVVNPPSANASRTLDAYQSASADANSEAPDTPQGGVFGAASDDDSTSSDSSSSATASASASASASATSSGTTSASETASETATGTSAGSSETGNVAPANLAASGMMFAGMVAAGVAAVL</sequence>
<feature type="compositionally biased region" description="Polar residues" evidence="1">
    <location>
        <begin position="123"/>
        <end position="134"/>
    </location>
</feature>
<dbReference type="OrthoDB" id="2331100at2759"/>
<evidence type="ECO:0000256" key="1">
    <source>
        <dbReference type="SAM" id="MobiDB-lite"/>
    </source>
</evidence>
<evidence type="ECO:0000313" key="4">
    <source>
        <dbReference type="Proteomes" id="UP000288859"/>
    </source>
</evidence>